<gene>
    <name evidence="1" type="ordered locus">Acid345_2734</name>
</gene>
<evidence type="ECO:0000313" key="2">
    <source>
        <dbReference type="Proteomes" id="UP000002432"/>
    </source>
</evidence>
<reference evidence="1 2" key="1">
    <citation type="journal article" date="2009" name="Appl. Environ. Microbiol.">
        <title>Three genomes from the phylum Acidobacteria provide insight into the lifestyles of these microorganisms in soils.</title>
        <authorList>
            <person name="Ward N.L."/>
            <person name="Challacombe J.F."/>
            <person name="Janssen P.H."/>
            <person name="Henrissat B."/>
            <person name="Coutinho P.M."/>
            <person name="Wu M."/>
            <person name="Xie G."/>
            <person name="Haft D.H."/>
            <person name="Sait M."/>
            <person name="Badger J."/>
            <person name="Barabote R.D."/>
            <person name="Bradley B."/>
            <person name="Brettin T.S."/>
            <person name="Brinkac L.M."/>
            <person name="Bruce D."/>
            <person name="Creasy T."/>
            <person name="Daugherty S.C."/>
            <person name="Davidsen T.M."/>
            <person name="DeBoy R.T."/>
            <person name="Detter J.C."/>
            <person name="Dodson R.J."/>
            <person name="Durkin A.S."/>
            <person name="Ganapathy A."/>
            <person name="Gwinn-Giglio M."/>
            <person name="Han C.S."/>
            <person name="Khouri H."/>
            <person name="Kiss H."/>
            <person name="Kothari S.P."/>
            <person name="Madupu R."/>
            <person name="Nelson K.E."/>
            <person name="Nelson W.C."/>
            <person name="Paulsen I."/>
            <person name="Penn K."/>
            <person name="Ren Q."/>
            <person name="Rosovitz M.J."/>
            <person name="Selengut J.D."/>
            <person name="Shrivastava S."/>
            <person name="Sullivan S.A."/>
            <person name="Tapia R."/>
            <person name="Thompson L.S."/>
            <person name="Watkins K.L."/>
            <person name="Yang Q."/>
            <person name="Yu C."/>
            <person name="Zafar N."/>
            <person name="Zhou L."/>
            <person name="Kuske C.R."/>
        </authorList>
    </citation>
    <scope>NUCLEOTIDE SEQUENCE [LARGE SCALE GENOMIC DNA]</scope>
    <source>
        <strain evidence="1 2">Ellin345</strain>
    </source>
</reference>
<dbReference type="HOGENOM" id="CLU_1003931_0_0_0"/>
<dbReference type="AlphaFoldDB" id="Q1IN15"/>
<accession>Q1IN15</accession>
<dbReference type="EMBL" id="CP000360">
    <property type="protein sequence ID" value="ABF41735.1"/>
    <property type="molecule type" value="Genomic_DNA"/>
</dbReference>
<name>Q1IN15_KORVE</name>
<dbReference type="KEGG" id="aba:Acid345_2734"/>
<dbReference type="EnsemblBacteria" id="ABF41735">
    <property type="protein sequence ID" value="ABF41735"/>
    <property type="gene ID" value="Acid345_2734"/>
</dbReference>
<keyword evidence="2" id="KW-1185">Reference proteome</keyword>
<protein>
    <submittedName>
        <fullName evidence="1">Uncharacterized protein</fullName>
    </submittedName>
</protein>
<organism evidence="1 2">
    <name type="scientific">Koribacter versatilis (strain Ellin345)</name>
    <dbReference type="NCBI Taxonomy" id="204669"/>
    <lineage>
        <taxon>Bacteria</taxon>
        <taxon>Pseudomonadati</taxon>
        <taxon>Acidobacteriota</taxon>
        <taxon>Terriglobia</taxon>
        <taxon>Terriglobales</taxon>
        <taxon>Candidatus Korobacteraceae</taxon>
        <taxon>Candidatus Korobacter</taxon>
    </lineage>
</organism>
<proteinExistence type="predicted"/>
<sequence>MLGETTAILPYPRRSAVKFPSFSAAILASLAFLTGCGLNHSNNTSGSGNNGSGTLSSGVFQGAIATGSGSNGAIILVTPDGQFWSVSSQTTSALTPLQGFTSSQLAASGLNYSGPASVFSSPGTSSTSGTVTINSASSSNLSGTISQGSTNDSFSSNALTGFNFNTGATIATLSANSWKATFLDNDTATLTVDSSGNISGASTAGCAISGSVTPDKSGSNFFDLTLTFGAAPCSLPSTTVTGFAVNAGTGSSAVFVGAGSNSGNTMGSAFIATAGTA</sequence>
<evidence type="ECO:0000313" key="1">
    <source>
        <dbReference type="EMBL" id="ABF41735.1"/>
    </source>
</evidence>
<dbReference type="Proteomes" id="UP000002432">
    <property type="component" value="Chromosome"/>
</dbReference>